<dbReference type="EMBL" id="LXQA011458819">
    <property type="protein sequence ID" value="MCI97932.1"/>
    <property type="molecule type" value="Genomic_DNA"/>
</dbReference>
<evidence type="ECO:0000256" key="1">
    <source>
        <dbReference type="SAM" id="MobiDB-lite"/>
    </source>
</evidence>
<accession>A0A392WEJ7</accession>
<proteinExistence type="predicted"/>
<evidence type="ECO:0000313" key="3">
    <source>
        <dbReference type="Proteomes" id="UP000265520"/>
    </source>
</evidence>
<dbReference type="Proteomes" id="UP000265520">
    <property type="component" value="Unassembled WGS sequence"/>
</dbReference>
<reference evidence="2 3" key="1">
    <citation type="journal article" date="2018" name="Front. Plant Sci.">
        <title>Red Clover (Trifolium pratense) and Zigzag Clover (T. medium) - A Picture of Genomic Similarities and Differences.</title>
        <authorList>
            <person name="Dluhosova J."/>
            <person name="Istvanek J."/>
            <person name="Nedelnik J."/>
            <person name="Repkova J."/>
        </authorList>
    </citation>
    <scope>NUCLEOTIDE SEQUENCE [LARGE SCALE GENOMIC DNA]</scope>
    <source>
        <strain evidence="3">cv. 10/8</strain>
        <tissue evidence="2">Leaf</tissue>
    </source>
</reference>
<name>A0A392WEJ7_9FABA</name>
<evidence type="ECO:0000313" key="2">
    <source>
        <dbReference type="EMBL" id="MCI97932.1"/>
    </source>
</evidence>
<feature type="non-terminal residue" evidence="2">
    <location>
        <position position="1"/>
    </location>
</feature>
<organism evidence="2 3">
    <name type="scientific">Trifolium medium</name>
    <dbReference type="NCBI Taxonomy" id="97028"/>
    <lineage>
        <taxon>Eukaryota</taxon>
        <taxon>Viridiplantae</taxon>
        <taxon>Streptophyta</taxon>
        <taxon>Embryophyta</taxon>
        <taxon>Tracheophyta</taxon>
        <taxon>Spermatophyta</taxon>
        <taxon>Magnoliopsida</taxon>
        <taxon>eudicotyledons</taxon>
        <taxon>Gunneridae</taxon>
        <taxon>Pentapetalae</taxon>
        <taxon>rosids</taxon>
        <taxon>fabids</taxon>
        <taxon>Fabales</taxon>
        <taxon>Fabaceae</taxon>
        <taxon>Papilionoideae</taxon>
        <taxon>50 kb inversion clade</taxon>
        <taxon>NPAAA clade</taxon>
        <taxon>Hologalegina</taxon>
        <taxon>IRL clade</taxon>
        <taxon>Trifolieae</taxon>
        <taxon>Trifolium</taxon>
    </lineage>
</organism>
<dbReference type="AlphaFoldDB" id="A0A392WEJ7"/>
<protein>
    <submittedName>
        <fullName evidence="2">Uncharacterized protein</fullName>
    </submittedName>
</protein>
<sequence length="35" mass="3854">GFPATEVVVARPPELDRYGGSWPPVSGEDEHRRCS</sequence>
<comment type="caution">
    <text evidence="2">The sequence shown here is derived from an EMBL/GenBank/DDBJ whole genome shotgun (WGS) entry which is preliminary data.</text>
</comment>
<feature type="region of interest" description="Disordered" evidence="1">
    <location>
        <begin position="14"/>
        <end position="35"/>
    </location>
</feature>
<keyword evidence="3" id="KW-1185">Reference proteome</keyword>